<sequence length="98" mass="10572">MITHVWSMTFTDASTPEQREALVAAMADLPNQIDGVASFRSGQDLGLNPGNAEVGIVAEFADEQAWRSYLEAPAHVAFVDDHVTPLCASWGAFQLHTA</sequence>
<keyword evidence="4" id="KW-1185">Reference proteome</keyword>
<dbReference type="Pfam" id="PF07876">
    <property type="entry name" value="Dabb"/>
    <property type="match status" value="1"/>
</dbReference>
<evidence type="ECO:0000313" key="4">
    <source>
        <dbReference type="Proteomes" id="UP000550354"/>
    </source>
</evidence>
<organism evidence="3 4">
    <name type="scientific">Aeromicrobium phoceense</name>
    <dbReference type="NCBI Taxonomy" id="2754045"/>
    <lineage>
        <taxon>Bacteria</taxon>
        <taxon>Bacillati</taxon>
        <taxon>Actinomycetota</taxon>
        <taxon>Actinomycetes</taxon>
        <taxon>Propionibacteriales</taxon>
        <taxon>Nocardioidaceae</taxon>
        <taxon>Aeromicrobium</taxon>
    </lineage>
</organism>
<feature type="domain" description="Stress-response A/B barrel" evidence="2">
    <location>
        <begin position="2"/>
        <end position="95"/>
    </location>
</feature>
<dbReference type="PANTHER" id="PTHR33178">
    <property type="match status" value="1"/>
</dbReference>
<gene>
    <name evidence="3" type="ORF">H1W00_11615</name>
</gene>
<dbReference type="Gene3D" id="3.30.70.100">
    <property type="match status" value="1"/>
</dbReference>
<evidence type="ECO:0000259" key="2">
    <source>
        <dbReference type="PROSITE" id="PS51502"/>
    </source>
</evidence>
<dbReference type="SMART" id="SM00886">
    <property type="entry name" value="Dabb"/>
    <property type="match status" value="1"/>
</dbReference>
<dbReference type="InterPro" id="IPR044662">
    <property type="entry name" value="HS1/DABB1-like"/>
</dbReference>
<protein>
    <submittedName>
        <fullName evidence="3">Dabb family protein</fullName>
    </submittedName>
</protein>
<dbReference type="Proteomes" id="UP000550354">
    <property type="component" value="Unassembled WGS sequence"/>
</dbReference>
<dbReference type="AlphaFoldDB" id="A0A838XKI0"/>
<comment type="subunit">
    <text evidence="1">Homodimer.</text>
</comment>
<comment type="caution">
    <text evidence="3">The sequence shown here is derived from an EMBL/GenBank/DDBJ whole genome shotgun (WGS) entry which is preliminary data.</text>
</comment>
<dbReference type="InterPro" id="IPR011008">
    <property type="entry name" value="Dimeric_a/b-barrel"/>
</dbReference>
<dbReference type="InterPro" id="IPR013097">
    <property type="entry name" value="Dabb"/>
</dbReference>
<dbReference type="SUPFAM" id="SSF54909">
    <property type="entry name" value="Dimeric alpha+beta barrel"/>
    <property type="match status" value="1"/>
</dbReference>
<evidence type="ECO:0000256" key="1">
    <source>
        <dbReference type="ARBA" id="ARBA00011738"/>
    </source>
</evidence>
<reference evidence="3 4" key="1">
    <citation type="submission" date="2020-07" db="EMBL/GenBank/DDBJ databases">
        <title>Draft genome and description of Aeromicrobium phoceense strain Marseille-Q0843 isolated from healthy skin swab.</title>
        <authorList>
            <person name="Boxberger M."/>
            <person name="La Scola B."/>
        </authorList>
    </citation>
    <scope>NUCLEOTIDE SEQUENCE [LARGE SCALE GENOMIC DNA]</scope>
    <source>
        <strain evidence="3 4">Marseille-Q0843</strain>
    </source>
</reference>
<evidence type="ECO:0000313" key="3">
    <source>
        <dbReference type="EMBL" id="MBA4609126.1"/>
    </source>
</evidence>
<dbReference type="PANTHER" id="PTHR33178:SF10">
    <property type="entry name" value="STRESS-RESPONSE A_B BARREL DOMAIN-CONTAINING PROTEIN"/>
    <property type="match status" value="1"/>
</dbReference>
<proteinExistence type="predicted"/>
<dbReference type="EMBL" id="JACEOG010000001">
    <property type="protein sequence ID" value="MBA4609126.1"/>
    <property type="molecule type" value="Genomic_DNA"/>
</dbReference>
<name>A0A838XKI0_9ACTN</name>
<dbReference type="PROSITE" id="PS51502">
    <property type="entry name" value="S_R_A_B_BARREL"/>
    <property type="match status" value="1"/>
</dbReference>
<accession>A0A838XKI0</accession>
<dbReference type="RefSeq" id="WP_181755844.1">
    <property type="nucleotide sequence ID" value="NZ_JACEOG010000001.1"/>
</dbReference>